<proteinExistence type="inferred from homology"/>
<dbReference type="InterPro" id="IPR022694">
    <property type="entry name" value="3-OHacyl-CoA_DH"/>
</dbReference>
<dbReference type="InterPro" id="IPR008927">
    <property type="entry name" value="6-PGluconate_DH-like_C_sf"/>
</dbReference>
<sequence length="280" mass="30798">MSKVIVAGAGTMGTGIVQVIARYMHDVTLMDISAEQVNRGLDTLHRQFNRLVDKGKISEAEKSQMLGCIRTATEWPEENFDIMIEAASENMDVKQKVFQQMETIASPQTVLASNTSSLGISQIASSVQCPDQVIGIHFFNPPAVMNLVEVVKGIHTRSDIVETSKQFVLSIGKKPVEVKEAPGFVVNRMLVPMINEAVFIYSEGIASAEHIDEAMRLGANHPMGPLALADLIGLDVCLHVMEVLYQEFADGKYRPAPLLKRMVRGGMLGRKTGQGFYSYR</sequence>
<organism evidence="8 9">
    <name type="scientific">Paenibacillus hemerocallicola</name>
    <dbReference type="NCBI Taxonomy" id="1172614"/>
    <lineage>
        <taxon>Bacteria</taxon>
        <taxon>Bacillati</taxon>
        <taxon>Bacillota</taxon>
        <taxon>Bacilli</taxon>
        <taxon>Bacillales</taxon>
        <taxon>Paenibacillaceae</taxon>
        <taxon>Paenibacillus</taxon>
    </lineage>
</organism>
<dbReference type="Gene3D" id="3.40.50.720">
    <property type="entry name" value="NAD(P)-binding Rossmann-like Domain"/>
    <property type="match status" value="1"/>
</dbReference>
<dbReference type="Pfam" id="PF02737">
    <property type="entry name" value="3HCDH_N"/>
    <property type="match status" value="1"/>
</dbReference>
<keyword evidence="3" id="KW-0560">Oxidoreductase</keyword>
<evidence type="ECO:0000313" key="8">
    <source>
        <dbReference type="EMBL" id="TNJ65975.1"/>
    </source>
</evidence>
<dbReference type="PIRSF" id="PIRSF000105">
    <property type="entry name" value="HCDH"/>
    <property type="match status" value="1"/>
</dbReference>
<dbReference type="GO" id="GO:0070403">
    <property type="term" value="F:NAD+ binding"/>
    <property type="evidence" value="ECO:0007669"/>
    <property type="project" value="InterPro"/>
</dbReference>
<feature type="site" description="Important for catalytic activity" evidence="4">
    <location>
        <position position="137"/>
    </location>
</feature>
<keyword evidence="9" id="KW-1185">Reference proteome</keyword>
<dbReference type="PANTHER" id="PTHR48075">
    <property type="entry name" value="3-HYDROXYACYL-COA DEHYDROGENASE FAMILY PROTEIN"/>
    <property type="match status" value="1"/>
</dbReference>
<dbReference type="PROSITE" id="PS00067">
    <property type="entry name" value="3HCDH"/>
    <property type="match status" value="1"/>
</dbReference>
<reference evidence="8 9" key="1">
    <citation type="submission" date="2019-05" db="EMBL/GenBank/DDBJ databases">
        <title>We sequenced the genome of Paenibacillus hemerocallicola KCTC 33185 for further insight into its adaptation and study the phylogeny of Paenibacillus.</title>
        <authorList>
            <person name="Narsing Rao M.P."/>
        </authorList>
    </citation>
    <scope>NUCLEOTIDE SEQUENCE [LARGE SCALE GENOMIC DNA]</scope>
    <source>
        <strain evidence="8 9">KCTC 33185</strain>
    </source>
</reference>
<dbReference type="SUPFAM" id="SSF48179">
    <property type="entry name" value="6-phosphogluconate dehydrogenase C-terminal domain-like"/>
    <property type="match status" value="1"/>
</dbReference>
<feature type="domain" description="3-hydroxyacyl-CoA dehydrogenase NAD binding" evidence="7">
    <location>
        <begin position="3"/>
        <end position="180"/>
    </location>
</feature>
<dbReference type="OrthoDB" id="9771883at2"/>
<comment type="pathway">
    <text evidence="1">Lipid metabolism; butanoate metabolism.</text>
</comment>
<dbReference type="FunFam" id="3.40.50.720:FF:000009">
    <property type="entry name" value="Fatty oxidation complex, alpha subunit"/>
    <property type="match status" value="1"/>
</dbReference>
<dbReference type="InterPro" id="IPR006180">
    <property type="entry name" value="3-OHacyl-CoA_DH_CS"/>
</dbReference>
<dbReference type="InterPro" id="IPR006176">
    <property type="entry name" value="3-OHacyl-CoA_DH_NAD-bd"/>
</dbReference>
<comment type="similarity">
    <text evidence="2">Belongs to the 3-hydroxyacyl-CoA dehydrogenase family.</text>
</comment>
<dbReference type="SUPFAM" id="SSF51735">
    <property type="entry name" value="NAD(P)-binding Rossmann-fold domains"/>
    <property type="match status" value="1"/>
</dbReference>
<evidence type="ECO:0000259" key="6">
    <source>
        <dbReference type="Pfam" id="PF00725"/>
    </source>
</evidence>
<evidence type="ECO:0000256" key="1">
    <source>
        <dbReference type="ARBA" id="ARBA00005086"/>
    </source>
</evidence>
<name>A0A5C4TAN9_9BACL</name>
<feature type="binding site" evidence="5">
    <location>
        <begin position="8"/>
        <end position="13"/>
    </location>
    <ligand>
        <name>NAD(+)</name>
        <dbReference type="ChEBI" id="CHEBI:57540"/>
    </ligand>
</feature>
<feature type="domain" description="3-hydroxyacyl-CoA dehydrogenase C-terminal" evidence="6">
    <location>
        <begin position="183"/>
        <end position="279"/>
    </location>
</feature>
<feature type="binding site" evidence="5">
    <location>
        <position position="31"/>
    </location>
    <ligand>
        <name>NAD(+)</name>
        <dbReference type="ChEBI" id="CHEBI:57540"/>
    </ligand>
</feature>
<dbReference type="GO" id="GO:0008691">
    <property type="term" value="F:3-hydroxybutyryl-CoA dehydrogenase activity"/>
    <property type="evidence" value="ECO:0007669"/>
    <property type="project" value="TreeGrafter"/>
</dbReference>
<dbReference type="EMBL" id="VDCQ01000014">
    <property type="protein sequence ID" value="TNJ65975.1"/>
    <property type="molecule type" value="Genomic_DNA"/>
</dbReference>
<dbReference type="UniPathway" id="UPA00863"/>
<evidence type="ECO:0000256" key="4">
    <source>
        <dbReference type="PIRSR" id="PIRSR000105-1"/>
    </source>
</evidence>
<evidence type="ECO:0000256" key="5">
    <source>
        <dbReference type="PIRSR" id="PIRSR000105-2"/>
    </source>
</evidence>
<dbReference type="InterPro" id="IPR006108">
    <property type="entry name" value="3HC_DH_C"/>
</dbReference>
<accession>A0A5C4TAN9</accession>
<feature type="binding site" evidence="5">
    <location>
        <position position="89"/>
    </location>
    <ligand>
        <name>NAD(+)</name>
        <dbReference type="ChEBI" id="CHEBI:57540"/>
    </ligand>
</feature>
<dbReference type="PANTHER" id="PTHR48075:SF5">
    <property type="entry name" value="3-HYDROXYBUTYRYL-COA DEHYDROGENASE"/>
    <property type="match status" value="1"/>
</dbReference>
<evidence type="ECO:0000313" key="9">
    <source>
        <dbReference type="Proteomes" id="UP000307943"/>
    </source>
</evidence>
<comment type="caution">
    <text evidence="8">The sequence shown here is derived from an EMBL/GenBank/DDBJ whole genome shotgun (WGS) entry which is preliminary data.</text>
</comment>
<dbReference type="Proteomes" id="UP000307943">
    <property type="component" value="Unassembled WGS sequence"/>
</dbReference>
<dbReference type="Gene3D" id="1.10.1040.10">
    <property type="entry name" value="N-(1-d-carboxylethyl)-l-norvaline Dehydrogenase, domain 2"/>
    <property type="match status" value="1"/>
</dbReference>
<evidence type="ECO:0000256" key="3">
    <source>
        <dbReference type="ARBA" id="ARBA00023002"/>
    </source>
</evidence>
<gene>
    <name evidence="8" type="ORF">FE784_12415</name>
</gene>
<feature type="binding site" evidence="5">
    <location>
        <position position="140"/>
    </location>
    <ligand>
        <name>NAD(+)</name>
        <dbReference type="ChEBI" id="CHEBI:57540"/>
    </ligand>
</feature>
<evidence type="ECO:0000256" key="2">
    <source>
        <dbReference type="ARBA" id="ARBA00009463"/>
    </source>
</evidence>
<dbReference type="GO" id="GO:0006635">
    <property type="term" value="P:fatty acid beta-oxidation"/>
    <property type="evidence" value="ECO:0007669"/>
    <property type="project" value="TreeGrafter"/>
</dbReference>
<dbReference type="InterPro" id="IPR036291">
    <property type="entry name" value="NAD(P)-bd_dom_sf"/>
</dbReference>
<protein>
    <submittedName>
        <fullName evidence="8">3-hydroxybutyryl-CoA dehydrogenase</fullName>
    </submittedName>
</protein>
<dbReference type="InterPro" id="IPR013328">
    <property type="entry name" value="6PGD_dom2"/>
</dbReference>
<dbReference type="GO" id="GO:0019605">
    <property type="term" value="P:butyrate metabolic process"/>
    <property type="evidence" value="ECO:0007669"/>
    <property type="project" value="UniProtKB-UniPathway"/>
</dbReference>
<feature type="binding site" evidence="5">
    <location>
        <position position="271"/>
    </location>
    <ligand>
        <name>NAD(+)</name>
        <dbReference type="ChEBI" id="CHEBI:57540"/>
    </ligand>
</feature>
<feature type="binding site" evidence="5">
    <location>
        <position position="94"/>
    </location>
    <ligand>
        <name>NAD(+)</name>
        <dbReference type="ChEBI" id="CHEBI:57540"/>
    </ligand>
</feature>
<keyword evidence="5" id="KW-0520">NAD</keyword>
<dbReference type="AlphaFoldDB" id="A0A5C4TAN9"/>
<dbReference type="Pfam" id="PF00725">
    <property type="entry name" value="3HCDH"/>
    <property type="match status" value="1"/>
</dbReference>
<evidence type="ECO:0000259" key="7">
    <source>
        <dbReference type="Pfam" id="PF02737"/>
    </source>
</evidence>
<dbReference type="RefSeq" id="WP_139602516.1">
    <property type="nucleotide sequence ID" value="NZ_VDCQ01000014.1"/>
</dbReference>
<feature type="binding site" evidence="5">
    <location>
        <position position="116"/>
    </location>
    <ligand>
        <name>NAD(+)</name>
        <dbReference type="ChEBI" id="CHEBI:57540"/>
    </ligand>
</feature>